<dbReference type="SMART" id="SM00034">
    <property type="entry name" value="CLECT"/>
    <property type="match status" value="8"/>
</dbReference>
<dbReference type="EMBL" id="CAJHNH020002035">
    <property type="protein sequence ID" value="CAG5125361.1"/>
    <property type="molecule type" value="Genomic_DNA"/>
</dbReference>
<dbReference type="InterPro" id="IPR050111">
    <property type="entry name" value="C-type_lectin/snaclec_domain"/>
</dbReference>
<dbReference type="Proteomes" id="UP000678393">
    <property type="component" value="Unassembled WGS sequence"/>
</dbReference>
<evidence type="ECO:0000313" key="5">
    <source>
        <dbReference type="Proteomes" id="UP000678393"/>
    </source>
</evidence>
<feature type="signal peptide" evidence="2">
    <location>
        <begin position="1"/>
        <end position="17"/>
    </location>
</feature>
<evidence type="ECO:0000259" key="3">
    <source>
        <dbReference type="PROSITE" id="PS50041"/>
    </source>
</evidence>
<dbReference type="InterPro" id="IPR001304">
    <property type="entry name" value="C-type_lectin-like"/>
</dbReference>
<dbReference type="PANTHER" id="PTHR22803">
    <property type="entry name" value="MANNOSE, PHOSPHOLIPASE, LECTIN RECEPTOR RELATED"/>
    <property type="match status" value="1"/>
</dbReference>
<feature type="domain" description="C-type lectin" evidence="3">
    <location>
        <begin position="336"/>
        <end position="449"/>
    </location>
</feature>
<dbReference type="Gene3D" id="3.10.100.10">
    <property type="entry name" value="Mannose-Binding Protein A, subunit A"/>
    <property type="match status" value="9"/>
</dbReference>
<keyword evidence="1" id="KW-1015">Disulfide bond</keyword>
<protein>
    <recommendedName>
        <fullName evidence="3">C-type lectin domain-containing protein</fullName>
    </recommendedName>
</protein>
<dbReference type="CDD" id="cd00037">
    <property type="entry name" value="CLECT"/>
    <property type="match status" value="8"/>
</dbReference>
<dbReference type="AlphaFoldDB" id="A0A8S3ZEF8"/>
<organism evidence="4 5">
    <name type="scientific">Candidula unifasciata</name>
    <dbReference type="NCBI Taxonomy" id="100452"/>
    <lineage>
        <taxon>Eukaryota</taxon>
        <taxon>Metazoa</taxon>
        <taxon>Spiralia</taxon>
        <taxon>Lophotrochozoa</taxon>
        <taxon>Mollusca</taxon>
        <taxon>Gastropoda</taxon>
        <taxon>Heterobranchia</taxon>
        <taxon>Euthyneura</taxon>
        <taxon>Panpulmonata</taxon>
        <taxon>Eupulmonata</taxon>
        <taxon>Stylommatophora</taxon>
        <taxon>Helicina</taxon>
        <taxon>Helicoidea</taxon>
        <taxon>Geomitridae</taxon>
        <taxon>Candidula</taxon>
    </lineage>
</organism>
<feature type="non-terminal residue" evidence="4">
    <location>
        <position position="1"/>
    </location>
</feature>
<feature type="domain" description="C-type lectin" evidence="3">
    <location>
        <begin position="39"/>
        <end position="162"/>
    </location>
</feature>
<feature type="domain" description="C-type lectin" evidence="3">
    <location>
        <begin position="925"/>
        <end position="1044"/>
    </location>
</feature>
<feature type="domain" description="C-type lectin" evidence="3">
    <location>
        <begin position="627"/>
        <end position="744"/>
    </location>
</feature>
<keyword evidence="2" id="KW-0732">Signal</keyword>
<dbReference type="SUPFAM" id="SSF56436">
    <property type="entry name" value="C-type lectin-like"/>
    <property type="match status" value="9"/>
</dbReference>
<feature type="domain" description="C-type lectin" evidence="3">
    <location>
        <begin position="484"/>
        <end position="595"/>
    </location>
</feature>
<reference evidence="4" key="1">
    <citation type="submission" date="2021-04" db="EMBL/GenBank/DDBJ databases">
        <authorList>
            <consortium name="Molecular Ecology Group"/>
        </authorList>
    </citation>
    <scope>NUCLEOTIDE SEQUENCE</scope>
</reference>
<comment type="caution">
    <text evidence="4">The sequence shown here is derived from an EMBL/GenBank/DDBJ whole genome shotgun (WGS) entry which is preliminary data.</text>
</comment>
<name>A0A8S3ZEF8_9EUPU</name>
<dbReference type="PROSITE" id="PS00615">
    <property type="entry name" value="C_TYPE_LECTIN_1"/>
    <property type="match status" value="3"/>
</dbReference>
<dbReference type="Pfam" id="PF00059">
    <property type="entry name" value="Lectin_C"/>
    <property type="match status" value="8"/>
</dbReference>
<dbReference type="InterPro" id="IPR016187">
    <property type="entry name" value="CTDL_fold"/>
</dbReference>
<feature type="domain" description="C-type lectin" evidence="3">
    <location>
        <begin position="772"/>
        <end position="895"/>
    </location>
</feature>
<evidence type="ECO:0000256" key="1">
    <source>
        <dbReference type="ARBA" id="ARBA00023157"/>
    </source>
</evidence>
<feature type="chain" id="PRO_5035768649" description="C-type lectin domain-containing protein" evidence="2">
    <location>
        <begin position="18"/>
        <end position="1260"/>
    </location>
</feature>
<keyword evidence="5" id="KW-1185">Reference proteome</keyword>
<accession>A0A8S3ZEF8</accession>
<dbReference type="PROSITE" id="PS50041">
    <property type="entry name" value="C_TYPE_LECTIN_2"/>
    <property type="match status" value="8"/>
</dbReference>
<dbReference type="InterPro" id="IPR016186">
    <property type="entry name" value="C-type_lectin-like/link_sf"/>
</dbReference>
<dbReference type="InterPro" id="IPR018378">
    <property type="entry name" value="C-type_lectin_CS"/>
</dbReference>
<evidence type="ECO:0000256" key="2">
    <source>
        <dbReference type="SAM" id="SignalP"/>
    </source>
</evidence>
<proteinExistence type="predicted"/>
<gene>
    <name evidence="4" type="ORF">CUNI_LOCUS10919</name>
</gene>
<sequence length="1260" mass="137995">MWISICLSAVFFNLAFAACPGDWLSVATNDTNGNPIQTCYKIYSSQRVPFGSAAIFCQAQGGYLARDTSSSVHTVLKQALMDAVKSSTHPTTFWIGLTDNNGTGGPWRWINGPVLGTYKNFANPNVTNNPNTTDCVFISAGSTNMKWFVTTSCNQLNSFVCQRDSDAAPLVVTTKSPLNCPVGFISFPELNTCVRLFSTPKSWTDAEAVCERFSGHLAKIVNSYINTYINSLIYAQKSIYWIGLNDRANEGKFVWLNETVQTNFTNWDVLPNNGGGNENCVAIDGNKNFKWDDGDCGLLNRFVCQANPLAGTVPPGALTTPASFTNCDPGWVNIPYADNCIQFNTNVLSWMDARSTCITAGGDLPSIASGLEQIALEGESISFSSDFFWIGANDRSVQNGWQWVDGTPFAFLNWDDEQPDDSASCAAFARLSGRWDALPCQNRHGYMCMKKAKVTVPSLVTTSTTPARLPGDVTFGCPSGWNTFRGSCYIAASSSTGVNWAAANASCSGSLMQAALASITDNDENDFITSMIPDSYTGSAWIGLQDPLENTFTWEDGTPVQYTNWNPGEPNNLDNADCVLMSASNGKWTVVTCDRVVQMYICKKNKYILPFTESNENPGCPNGTLGHGTQCYNFIITARNFADAEQDCKARGDRGNLATVYGEHVQDFLTAQLSTFIGKAFWIGLSQTDSTYGWQSHWPVVSLTYWGKNHTGNEKSTCVALVQNGTTAHWENYPCSNVMSYICESTRTGFSTQVPITAVTIQQPCPSGWLGYGSNCYNFFGTGMDKQTWAGAQSTCANQAPGGSLATVADNATQAWLLKTALSSFPTMKTIWIGLNDRDSEGGYAWADNSPFTYANWSPNEPNNKLDREDCVAWIVPLNTWNDDYCYMPYSYICQVPRGSVIATAHPPPTGYITPQCGDSSWIMYNGNCYYMGPAFGVGDLATWFEARQQCLDRSADLASITSSDENGFLTMMANKISINNFWIGLNDLDLETLGWTDNSPLSYVSWNANEPNDAYGEEKCVEISSRGLWNDAQCQQKFGYFCKKKPGNFVSVQPSPTDTSGGCPRNFVSLPSLSYCYFVGGTTNATSTNYDGAMKACEQMVHKSQLASIHTKLEEKFILVLASGLRQPAWIGLNDRIIRNQFQWVDSSVVSYSHWGPGQPNENINDNSPGARQDCVDLQVRRNPGTWGDRNCNTPLAYICESKKGSTLPTSAPNTTGCLPGYQRFSNSCYKFVQDPLNWTSAESVCKADGGNLVTLNSG</sequence>
<dbReference type="OrthoDB" id="6285323at2759"/>
<feature type="domain" description="C-type lectin" evidence="3">
    <location>
        <begin position="189"/>
        <end position="305"/>
    </location>
</feature>
<evidence type="ECO:0000313" key="4">
    <source>
        <dbReference type="EMBL" id="CAG5125361.1"/>
    </source>
</evidence>
<feature type="domain" description="C-type lectin" evidence="3">
    <location>
        <begin position="1073"/>
        <end position="1202"/>
    </location>
</feature>